<evidence type="ECO:0000313" key="7">
    <source>
        <dbReference type="Proteomes" id="UP000053105"/>
    </source>
</evidence>
<comment type="subcellular location">
    <subcellularLocation>
        <location evidence="1">Cytoplasm</location>
    </subcellularLocation>
</comment>
<keyword evidence="5" id="KW-0677">Repeat</keyword>
<dbReference type="InterPro" id="IPR001611">
    <property type="entry name" value="Leu-rich_rpt"/>
</dbReference>
<dbReference type="PANTHER" id="PTHR46545">
    <property type="entry name" value="LEUCINE-RICH REPEAT-CONTAINING PROTEIN 51"/>
    <property type="match status" value="1"/>
</dbReference>
<sequence>MDTTIQYEKPLSDYRRSERQEMMIAPPLDLSFKKATTMIGIELANKRPQSVRTGKVPLRTPADRFVTCSLWLSNNLLTSMNGFENLAQKLLDDPSHLSWLDLSFNEIEHIGDDIIKFPNLKIFYLHGNNISDINDVVKLKKLQTLRSLTLHGNPIENLPYYRGYIVHILPQLTALDFSAVLSAEKKKAAPAGFYKMIHGRT</sequence>
<evidence type="ECO:0000256" key="2">
    <source>
        <dbReference type="ARBA" id="ARBA00014223"/>
    </source>
</evidence>
<dbReference type="InterPro" id="IPR032675">
    <property type="entry name" value="LRR_dom_sf"/>
</dbReference>
<organism evidence="6 7">
    <name type="scientific">Melipona quadrifasciata</name>
    <dbReference type="NCBI Taxonomy" id="166423"/>
    <lineage>
        <taxon>Eukaryota</taxon>
        <taxon>Metazoa</taxon>
        <taxon>Ecdysozoa</taxon>
        <taxon>Arthropoda</taxon>
        <taxon>Hexapoda</taxon>
        <taxon>Insecta</taxon>
        <taxon>Pterygota</taxon>
        <taxon>Neoptera</taxon>
        <taxon>Endopterygota</taxon>
        <taxon>Hymenoptera</taxon>
        <taxon>Apocrita</taxon>
        <taxon>Aculeata</taxon>
        <taxon>Apoidea</taxon>
        <taxon>Anthophila</taxon>
        <taxon>Apidae</taxon>
        <taxon>Melipona</taxon>
    </lineage>
</organism>
<dbReference type="Pfam" id="PF14580">
    <property type="entry name" value="LRR_9"/>
    <property type="match status" value="1"/>
</dbReference>
<evidence type="ECO:0000313" key="6">
    <source>
        <dbReference type="EMBL" id="KOX80504.1"/>
    </source>
</evidence>
<dbReference type="PROSITE" id="PS51450">
    <property type="entry name" value="LRR"/>
    <property type="match status" value="1"/>
</dbReference>
<dbReference type="OrthoDB" id="676979at2759"/>
<evidence type="ECO:0000256" key="4">
    <source>
        <dbReference type="ARBA" id="ARBA00022614"/>
    </source>
</evidence>
<dbReference type="Proteomes" id="UP000053105">
    <property type="component" value="Unassembled WGS sequence"/>
</dbReference>
<dbReference type="STRING" id="166423.A0A0N0BKE9"/>
<dbReference type="GO" id="GO:0005737">
    <property type="term" value="C:cytoplasm"/>
    <property type="evidence" value="ECO:0007669"/>
    <property type="project" value="UniProtKB-SubCell"/>
</dbReference>
<dbReference type="EMBL" id="KQ435700">
    <property type="protein sequence ID" value="KOX80504.1"/>
    <property type="molecule type" value="Genomic_DNA"/>
</dbReference>
<evidence type="ECO:0000256" key="5">
    <source>
        <dbReference type="ARBA" id="ARBA00022737"/>
    </source>
</evidence>
<keyword evidence="3" id="KW-0963">Cytoplasm</keyword>
<dbReference type="SUPFAM" id="SSF52058">
    <property type="entry name" value="L domain-like"/>
    <property type="match status" value="1"/>
</dbReference>
<dbReference type="AlphaFoldDB" id="A0A0N0BKE9"/>
<evidence type="ECO:0000256" key="3">
    <source>
        <dbReference type="ARBA" id="ARBA00022490"/>
    </source>
</evidence>
<name>A0A0N0BKE9_9HYME</name>
<accession>A0A0N0BKE9</accession>
<proteinExistence type="predicted"/>
<keyword evidence="4" id="KW-0433">Leucine-rich repeat</keyword>
<dbReference type="PANTHER" id="PTHR46545:SF1">
    <property type="entry name" value="LEUCINE-RICH REPEAT-CONTAINING PROTEIN 51"/>
    <property type="match status" value="1"/>
</dbReference>
<dbReference type="Gene3D" id="3.80.10.10">
    <property type="entry name" value="Ribonuclease Inhibitor"/>
    <property type="match status" value="1"/>
</dbReference>
<reference evidence="6 7" key="1">
    <citation type="submission" date="2015-07" db="EMBL/GenBank/DDBJ databases">
        <title>The genome of Melipona quadrifasciata.</title>
        <authorList>
            <person name="Pan H."/>
            <person name="Kapheim K."/>
        </authorList>
    </citation>
    <scope>NUCLEOTIDE SEQUENCE [LARGE SCALE GENOMIC DNA]</scope>
    <source>
        <strain evidence="6">0111107301</strain>
        <tissue evidence="6">Whole body</tissue>
    </source>
</reference>
<protein>
    <recommendedName>
        <fullName evidence="2">Leucine-rich repeat-containing protein 51</fullName>
    </recommendedName>
</protein>
<gene>
    <name evidence="6" type="ORF">WN51_12987</name>
</gene>
<keyword evidence="7" id="KW-1185">Reference proteome</keyword>
<evidence type="ECO:0000256" key="1">
    <source>
        <dbReference type="ARBA" id="ARBA00004496"/>
    </source>
</evidence>